<protein>
    <submittedName>
        <fullName evidence="2">Uncharacterized protein</fullName>
    </submittedName>
</protein>
<feature type="region of interest" description="Disordered" evidence="1">
    <location>
        <begin position="52"/>
        <end position="118"/>
    </location>
</feature>
<reference evidence="2" key="1">
    <citation type="submission" date="2023-12" db="EMBL/GenBank/DDBJ databases">
        <authorList>
            <person name="Brown T."/>
        </authorList>
    </citation>
    <scope>NUCLEOTIDE SEQUENCE</scope>
</reference>
<name>A0ABP0A5J8_PIPNA</name>
<dbReference type="EMBL" id="OY882862">
    <property type="protein sequence ID" value="CAK6445770.1"/>
    <property type="molecule type" value="Genomic_DNA"/>
</dbReference>
<accession>A0ABP0A5J8</accession>
<evidence type="ECO:0000256" key="1">
    <source>
        <dbReference type="SAM" id="MobiDB-lite"/>
    </source>
</evidence>
<proteinExistence type="predicted"/>
<gene>
    <name evidence="2" type="ORF">MPIPNATIZW_LOCUS14076</name>
</gene>
<organism evidence="2 3">
    <name type="scientific">Pipistrellus nathusii</name>
    <name type="common">Nathusius' pipistrelle</name>
    <dbReference type="NCBI Taxonomy" id="59473"/>
    <lineage>
        <taxon>Eukaryota</taxon>
        <taxon>Metazoa</taxon>
        <taxon>Chordata</taxon>
        <taxon>Craniata</taxon>
        <taxon>Vertebrata</taxon>
        <taxon>Euteleostomi</taxon>
        <taxon>Mammalia</taxon>
        <taxon>Eutheria</taxon>
        <taxon>Laurasiatheria</taxon>
        <taxon>Chiroptera</taxon>
        <taxon>Yangochiroptera</taxon>
        <taxon>Vespertilionidae</taxon>
        <taxon>Pipistrellus</taxon>
    </lineage>
</organism>
<dbReference type="Proteomes" id="UP001314169">
    <property type="component" value="Chromosome 5"/>
</dbReference>
<evidence type="ECO:0000313" key="2">
    <source>
        <dbReference type="EMBL" id="CAK6445770.1"/>
    </source>
</evidence>
<keyword evidence="3" id="KW-1185">Reference proteome</keyword>
<sequence length="118" mass="12692">MCMTLFGKLQYLSSSVQSPLESETWGLESCQAPLSGQWTELGPVPPRSCPWSCSGTEGRQGLGRLDPTSSERSASRKSDVRSVYQILPLTQRGRGRRASEEGGLPGSQVIGRPGPLSL</sequence>
<evidence type="ECO:0000313" key="3">
    <source>
        <dbReference type="Proteomes" id="UP001314169"/>
    </source>
</evidence>